<keyword evidence="2" id="KW-0175">Coiled coil</keyword>
<dbReference type="RefSeq" id="WP_274373305.1">
    <property type="nucleotide sequence ID" value="NZ_CP072943.1"/>
</dbReference>
<feature type="domain" description="CzcB-like barrel-sandwich hybrid" evidence="4">
    <location>
        <begin position="79"/>
        <end position="231"/>
    </location>
</feature>
<dbReference type="Gene3D" id="1.10.287.470">
    <property type="entry name" value="Helix hairpin bin"/>
    <property type="match status" value="1"/>
</dbReference>
<name>A0A9Q7EX14_9BACT</name>
<dbReference type="NCBIfam" id="TIGR01730">
    <property type="entry name" value="RND_mfp"/>
    <property type="match status" value="1"/>
</dbReference>
<feature type="coiled-coil region" evidence="2">
    <location>
        <begin position="110"/>
        <end position="144"/>
    </location>
</feature>
<sequence length="386" mass="41073">MSGKAKGWGLRLLAALLCLGLASGGFMIVRGNRRAVAEESPPATEAAAAKVTVTVARRAERLSQGFQSASTLEALEEVTLLSKVTGRLVELRARQGDRVARGDVVAVLDHRDQDAQVAALKAQIAVAEAESAQAKVTLDDALRERDRYRKLLAEGFATQQELDSRETTYQSAQAAYRKTQASVGQQRANLKTQEVQRSEYILTASIDGTVLDDYSLTEGTMISTSTAVVKIGKIAVLKAVLQVPETRGGRLKEGMKALLAGDSFSGVAGEILRIRPYVDTSTRTVQVEVAVDNGGGRLKPGMFSTVFLVEEEVDDALVLPVEALRSGSVFVVDDGRIAVRPVETGIEASGLVEIREGLSEGELVVVTGASSLKEGDAVCYDPPTGN</sequence>
<dbReference type="InterPro" id="IPR006143">
    <property type="entry name" value="RND_pump_MFP"/>
</dbReference>
<accession>A0A9Q7EX14</accession>
<proteinExistence type="inferred from homology"/>
<evidence type="ECO:0000313" key="7">
    <source>
        <dbReference type="Proteomes" id="UP000671879"/>
    </source>
</evidence>
<evidence type="ECO:0000259" key="3">
    <source>
        <dbReference type="Pfam" id="PF25954"/>
    </source>
</evidence>
<dbReference type="InterPro" id="IPR058647">
    <property type="entry name" value="BSH_CzcB-like"/>
</dbReference>
<keyword evidence="7" id="KW-1185">Reference proteome</keyword>
<dbReference type="EMBL" id="CP072943">
    <property type="protein sequence ID" value="QTX32095.1"/>
    <property type="molecule type" value="Genomic_DNA"/>
</dbReference>
<dbReference type="PANTHER" id="PTHR30469:SF15">
    <property type="entry name" value="HLYD FAMILY OF SECRETION PROTEINS"/>
    <property type="match status" value="1"/>
</dbReference>
<dbReference type="KEGG" id="aram:KAR29_12405"/>
<dbReference type="Proteomes" id="UP000671879">
    <property type="component" value="Chromosome"/>
</dbReference>
<gene>
    <name evidence="6" type="ORF">KAR29_12405</name>
</gene>
<feature type="domain" description="YknX-like C-terminal permuted SH3-like" evidence="5">
    <location>
        <begin position="328"/>
        <end position="378"/>
    </location>
</feature>
<dbReference type="InterPro" id="IPR058792">
    <property type="entry name" value="Beta-barrel_RND_2"/>
</dbReference>
<dbReference type="SUPFAM" id="SSF111369">
    <property type="entry name" value="HlyD-like secretion proteins"/>
    <property type="match status" value="1"/>
</dbReference>
<dbReference type="InterPro" id="IPR058637">
    <property type="entry name" value="YknX-like_C"/>
</dbReference>
<evidence type="ECO:0000313" key="6">
    <source>
        <dbReference type="EMBL" id="QTX32095.1"/>
    </source>
</evidence>
<evidence type="ECO:0000256" key="1">
    <source>
        <dbReference type="ARBA" id="ARBA00009477"/>
    </source>
</evidence>
<dbReference type="GO" id="GO:1990281">
    <property type="term" value="C:efflux pump complex"/>
    <property type="evidence" value="ECO:0007669"/>
    <property type="project" value="TreeGrafter"/>
</dbReference>
<organism evidence="6 7">
    <name type="scientific">Aminithiophilus ramosus</name>
    <dbReference type="NCBI Taxonomy" id="3029084"/>
    <lineage>
        <taxon>Bacteria</taxon>
        <taxon>Thermotogati</taxon>
        <taxon>Synergistota</taxon>
        <taxon>Synergistia</taxon>
        <taxon>Synergistales</taxon>
        <taxon>Aminithiophilaceae</taxon>
        <taxon>Aminithiophilus</taxon>
    </lineage>
</organism>
<dbReference type="Gene3D" id="2.40.50.100">
    <property type="match status" value="1"/>
</dbReference>
<evidence type="ECO:0000259" key="4">
    <source>
        <dbReference type="Pfam" id="PF25973"/>
    </source>
</evidence>
<protein>
    <submittedName>
        <fullName evidence="6">Efflux RND transporter periplasmic adaptor subunit</fullName>
    </submittedName>
</protein>
<dbReference type="Pfam" id="PF25954">
    <property type="entry name" value="Beta-barrel_RND_2"/>
    <property type="match status" value="1"/>
</dbReference>
<dbReference type="Pfam" id="PF25989">
    <property type="entry name" value="YknX_C"/>
    <property type="match status" value="1"/>
</dbReference>
<feature type="domain" description="CusB-like beta-barrel" evidence="3">
    <location>
        <begin position="241"/>
        <end position="310"/>
    </location>
</feature>
<evidence type="ECO:0000259" key="5">
    <source>
        <dbReference type="Pfam" id="PF25989"/>
    </source>
</evidence>
<dbReference type="AlphaFoldDB" id="A0A9Q7EX14"/>
<reference evidence="7" key="1">
    <citation type="submission" date="2021-04" db="EMBL/GenBank/DDBJ databases">
        <title>A novel Synergistetes isolate from a pyrite-forming mixed culture.</title>
        <authorList>
            <person name="Bunk B."/>
            <person name="Sproer C."/>
            <person name="Spring S."/>
            <person name="Pester M."/>
        </authorList>
    </citation>
    <scope>NUCLEOTIDE SEQUENCE [LARGE SCALE GENOMIC DNA]</scope>
    <source>
        <strain evidence="7">J.5.4.2-T.3.5.2</strain>
    </source>
</reference>
<dbReference type="Gene3D" id="2.40.420.20">
    <property type="match status" value="1"/>
</dbReference>
<dbReference type="GO" id="GO:0015562">
    <property type="term" value="F:efflux transmembrane transporter activity"/>
    <property type="evidence" value="ECO:0007669"/>
    <property type="project" value="TreeGrafter"/>
</dbReference>
<dbReference type="Gene3D" id="2.40.30.170">
    <property type="match status" value="1"/>
</dbReference>
<comment type="similarity">
    <text evidence="1">Belongs to the membrane fusion protein (MFP) (TC 8.A.1) family.</text>
</comment>
<dbReference type="PANTHER" id="PTHR30469">
    <property type="entry name" value="MULTIDRUG RESISTANCE PROTEIN MDTA"/>
    <property type="match status" value="1"/>
</dbReference>
<evidence type="ECO:0000256" key="2">
    <source>
        <dbReference type="SAM" id="Coils"/>
    </source>
</evidence>
<dbReference type="Pfam" id="PF25973">
    <property type="entry name" value="BSH_CzcB"/>
    <property type="match status" value="1"/>
</dbReference>